<evidence type="ECO:0000256" key="4">
    <source>
        <dbReference type="ARBA" id="ARBA00023242"/>
    </source>
</evidence>
<dbReference type="InterPro" id="IPR000504">
    <property type="entry name" value="RRM_dom"/>
</dbReference>
<feature type="region of interest" description="Disordered" evidence="9">
    <location>
        <begin position="1048"/>
        <end position="1084"/>
    </location>
</feature>
<dbReference type="KEGG" id="vko:123034293"/>
<keyword evidence="12" id="KW-1185">Reference proteome</keyword>
<feature type="compositionally biased region" description="Basic and acidic residues" evidence="9">
    <location>
        <begin position="868"/>
        <end position="878"/>
    </location>
</feature>
<dbReference type="OMA" id="RNIMKYD"/>
<feature type="compositionally biased region" description="Polar residues" evidence="9">
    <location>
        <begin position="442"/>
        <end position="455"/>
    </location>
</feature>
<feature type="region of interest" description="Disordered" evidence="9">
    <location>
        <begin position="212"/>
        <end position="231"/>
    </location>
</feature>
<dbReference type="PANTHER" id="PTHR48029">
    <property type="entry name" value="NUCLEOLAR PROTEIN 8"/>
    <property type="match status" value="1"/>
</dbReference>
<feature type="region of interest" description="Disordered" evidence="9">
    <location>
        <begin position="857"/>
        <end position="878"/>
    </location>
</feature>
<feature type="region of interest" description="Disordered" evidence="9">
    <location>
        <begin position="900"/>
        <end position="953"/>
    </location>
</feature>
<reference evidence="11" key="2">
    <citation type="submission" date="2025-09" db="UniProtKB">
        <authorList>
            <consortium name="Ensembl"/>
        </authorList>
    </citation>
    <scope>IDENTIFICATION</scope>
</reference>
<dbReference type="Gene3D" id="3.30.70.330">
    <property type="match status" value="1"/>
</dbReference>
<feature type="region of interest" description="Disordered" evidence="9">
    <location>
        <begin position="502"/>
        <end position="539"/>
    </location>
</feature>
<evidence type="ECO:0000256" key="8">
    <source>
        <dbReference type="PROSITE-ProRule" id="PRU00176"/>
    </source>
</evidence>
<feature type="compositionally biased region" description="Basic and acidic residues" evidence="9">
    <location>
        <begin position="425"/>
        <end position="439"/>
    </location>
</feature>
<evidence type="ECO:0000313" key="12">
    <source>
        <dbReference type="Proteomes" id="UP000694545"/>
    </source>
</evidence>
<evidence type="ECO:0000256" key="3">
    <source>
        <dbReference type="ARBA" id="ARBA00022884"/>
    </source>
</evidence>
<feature type="compositionally biased region" description="Basic and acidic residues" evidence="9">
    <location>
        <begin position="624"/>
        <end position="653"/>
    </location>
</feature>
<evidence type="ECO:0000256" key="5">
    <source>
        <dbReference type="ARBA" id="ARBA00054821"/>
    </source>
</evidence>
<feature type="compositionally biased region" description="Low complexity" evidence="9">
    <location>
        <begin position="524"/>
        <end position="539"/>
    </location>
</feature>
<dbReference type="GO" id="GO:0003723">
    <property type="term" value="F:RNA binding"/>
    <property type="evidence" value="ECO:0007669"/>
    <property type="project" value="UniProtKB-UniRule"/>
</dbReference>
<feature type="region of interest" description="Disordered" evidence="9">
    <location>
        <begin position="615"/>
        <end position="710"/>
    </location>
</feature>
<evidence type="ECO:0000256" key="6">
    <source>
        <dbReference type="ARBA" id="ARBA00065066"/>
    </source>
</evidence>
<dbReference type="Pfam" id="PF00076">
    <property type="entry name" value="RRM_1"/>
    <property type="match status" value="1"/>
</dbReference>
<organism evidence="11 12">
    <name type="scientific">Varanus komodoensis</name>
    <name type="common">Komodo dragon</name>
    <dbReference type="NCBI Taxonomy" id="61221"/>
    <lineage>
        <taxon>Eukaryota</taxon>
        <taxon>Metazoa</taxon>
        <taxon>Chordata</taxon>
        <taxon>Craniata</taxon>
        <taxon>Vertebrata</taxon>
        <taxon>Euteleostomi</taxon>
        <taxon>Lepidosauria</taxon>
        <taxon>Squamata</taxon>
        <taxon>Bifurcata</taxon>
        <taxon>Unidentata</taxon>
        <taxon>Episquamata</taxon>
        <taxon>Toxicofera</taxon>
        <taxon>Anguimorpha</taxon>
        <taxon>Paleoanguimorpha</taxon>
        <taxon>Varanoidea</taxon>
        <taxon>Varanidae</taxon>
        <taxon>Varanus</taxon>
    </lineage>
</organism>
<evidence type="ECO:0000256" key="7">
    <source>
        <dbReference type="ARBA" id="ARBA00068539"/>
    </source>
</evidence>
<proteinExistence type="predicted"/>
<dbReference type="PANTHER" id="PTHR48029:SF1">
    <property type="entry name" value="NUCLEOLAR PROTEIN 8"/>
    <property type="match status" value="1"/>
</dbReference>
<feature type="region of interest" description="Disordered" evidence="9">
    <location>
        <begin position="380"/>
        <end position="476"/>
    </location>
</feature>
<dbReference type="CTD" id="55035"/>
<dbReference type="SUPFAM" id="SSF54928">
    <property type="entry name" value="RNA-binding domain, RBD"/>
    <property type="match status" value="1"/>
</dbReference>
<feature type="compositionally biased region" description="Acidic residues" evidence="9">
    <location>
        <begin position="1064"/>
        <end position="1074"/>
    </location>
</feature>
<feature type="compositionally biased region" description="Polar residues" evidence="9">
    <location>
        <begin position="511"/>
        <end position="523"/>
    </location>
</feature>
<feature type="compositionally biased region" description="Polar residues" evidence="9">
    <location>
        <begin position="698"/>
        <end position="707"/>
    </location>
</feature>
<dbReference type="CDD" id="cd12226">
    <property type="entry name" value="RRM_NOL8"/>
    <property type="match status" value="1"/>
</dbReference>
<dbReference type="GO" id="GO:1902570">
    <property type="term" value="P:protein localization to nucleolus"/>
    <property type="evidence" value="ECO:0007669"/>
    <property type="project" value="TreeGrafter"/>
</dbReference>
<dbReference type="InterPro" id="IPR012677">
    <property type="entry name" value="Nucleotide-bd_a/b_plait_sf"/>
</dbReference>
<protein>
    <recommendedName>
        <fullName evidence="7">Nucleolar protein 8</fullName>
    </recommendedName>
</protein>
<evidence type="ECO:0000256" key="1">
    <source>
        <dbReference type="ARBA" id="ARBA00004604"/>
    </source>
</evidence>
<evidence type="ECO:0000256" key="2">
    <source>
        <dbReference type="ARBA" id="ARBA00022553"/>
    </source>
</evidence>
<reference evidence="11" key="1">
    <citation type="submission" date="2025-08" db="UniProtKB">
        <authorList>
            <consortium name="Ensembl"/>
        </authorList>
    </citation>
    <scope>IDENTIFICATION</scope>
</reference>
<comment type="subcellular location">
    <subcellularLocation>
        <location evidence="1">Nucleus</location>
        <location evidence="1">Nucleolus</location>
    </subcellularLocation>
</comment>
<accession>A0A8D2JGD8</accession>
<dbReference type="RefSeq" id="XP_044307476.1">
    <property type="nucleotide sequence ID" value="XM_044451541.1"/>
</dbReference>
<comment type="function">
    <text evidence="5">Plays an essential role in the survival of diffuse-type gastric cancer cells. Acts as a nucleolar anchoring protein for DDX47. May be involved in regulation of gene expression at the post-transcriptional level or in ribosome biogenesis in cancer cells.</text>
</comment>
<evidence type="ECO:0000256" key="9">
    <source>
        <dbReference type="SAM" id="MobiDB-lite"/>
    </source>
</evidence>
<keyword evidence="4" id="KW-0539">Nucleus</keyword>
<dbReference type="InterPro" id="IPR034138">
    <property type="entry name" value="NOP8_RRM"/>
</dbReference>
<dbReference type="GeneID" id="123034293"/>
<dbReference type="SMART" id="SM00360">
    <property type="entry name" value="RRM"/>
    <property type="match status" value="1"/>
</dbReference>
<dbReference type="RefSeq" id="XP_044307474.1">
    <property type="nucleotide sequence ID" value="XM_044451539.1"/>
</dbReference>
<keyword evidence="3 8" id="KW-0694">RNA-binding</keyword>
<dbReference type="InterPro" id="IPR035979">
    <property type="entry name" value="RBD_domain_sf"/>
</dbReference>
<feature type="compositionally biased region" description="Basic and acidic residues" evidence="9">
    <location>
        <begin position="913"/>
        <end position="953"/>
    </location>
</feature>
<sequence>MEQAAVTKRLYVGGLGHTISEAELQERFGKFGTVKETEIVTRKDEHGNPTKTFAYINITLSEKELKQCISVLNKTKWKGGMLQIELAKESFLHRLAQERQEAKIKREKEDSNGRASITESMKKSGVVDFNLKAVPGTEVPNHKNWVVGKFGRVLPILHLKSQHKNKIIKYDPSRYCHNIKKLDQDLPETVSISQLTWHLEEGDDIISKKRQGQFPVTKKPPKKKMKVQDKDSLSRTELNSCCQFSSGATNRAQAKVVQNQTPDTKKQSKECFVAQRLGTGLTSYRNMNKLSDNAMDSEEEEEIRAIITREKEVLKDNHGTEPEDNVEIVGDEFELKYNTHWSVQKAYDVKAACNGMVRTDENESSYDSADTDEIIAVTRMPNRKNTDALKGPKAGNKGMDGTSEKGILTHGAGSRSSDSNGLILDKQKVQEGSVPEKARYTTAAQIPEQSSVNNKCKSEDGESSDSSVGTSEPDGDYEAVMQSCFRLDLTLEDLERLASEKIDTTDEDDTGSNQSNIQCSNNASPINSTSSNIKKNTSSPTLKKYICPEEIVSALLEESSDEDNPKKKHVKPKVQPFRGIGSLNMKLTKNELGTQKGIANQTTSNPVHLDILKNVTSPRSSDSASERVNHKSLSLKEIKSDSHKESRLLKPDISDTSSAEAGKVESSDVSVTSKEKQSKNVKSLSKRSRVESPIEVSSLVQSKNLSSPLKKEAAFLDSVNTTSKSDTKAKQLQDNERRLTALQERQKERELQKKLIHGALTSVETRSTNKQKHIVFDSDSENEQVVSKEGCSGEPLGKGFTTKTSGKLFESSEEDSDTADEEDRFRIKPQFEGKTGEKLLHLQSRFGTDERFRMDARFLESDSEQEDESNKLEMDKEEELTLEKKKNLEILQSLLHIGVEPPKPSKLTANTRKFKDMNTVRYDPTRQEHAVFERKPEKTEKESKAKTKKKKEEVQKLPEVSGEIFYSVAVDLKEVFGSKKCDGKTAYIPWDKHEDVKQANPADAEALTFSAGGNDKEEENSGFAFSFFGAEEESSPMKEEPYVIETIKPSRVTWQEDPRFQDSSSEDDPDDPEVVESKDVTEMSSAVPHSNIRFFFFSKDDIRLKEGPKLFCKSSNTDEDAEDWESRRQMLLEDCRKKHKDARRKVKAK</sequence>
<evidence type="ECO:0000313" key="11">
    <source>
        <dbReference type="Ensembl" id="ENSVKKP00000009449.1"/>
    </source>
</evidence>
<feature type="compositionally biased region" description="Acidic residues" evidence="9">
    <location>
        <begin position="811"/>
        <end position="822"/>
    </location>
</feature>
<evidence type="ECO:0000259" key="10">
    <source>
        <dbReference type="PROSITE" id="PS50102"/>
    </source>
</evidence>
<comment type="subunit">
    <text evidence="6">Interacts with the GTP form of RRAGA, RRAGC and RRAGD. Interacts with NIP7. Interacts with DDX18; the interaction is RNA-dependent. Interacts with DDX47; the interaction is RNA-dependent.</text>
</comment>
<dbReference type="Proteomes" id="UP000694545">
    <property type="component" value="Unplaced"/>
</dbReference>
<dbReference type="GO" id="GO:0005730">
    <property type="term" value="C:nucleolus"/>
    <property type="evidence" value="ECO:0007669"/>
    <property type="project" value="UniProtKB-SubCell"/>
</dbReference>
<feature type="region of interest" description="Disordered" evidence="9">
    <location>
        <begin position="772"/>
        <end position="822"/>
    </location>
</feature>
<dbReference type="AlphaFoldDB" id="A0A8D2JGD8"/>
<feature type="domain" description="RRM" evidence="10">
    <location>
        <begin position="8"/>
        <end position="89"/>
    </location>
</feature>
<dbReference type="RefSeq" id="XP_044307473.1">
    <property type="nucleotide sequence ID" value="XM_044451538.1"/>
</dbReference>
<dbReference type="Ensembl" id="ENSVKKT00000009686.1">
    <property type="protein sequence ID" value="ENSVKKP00000009449.1"/>
    <property type="gene ID" value="ENSVKKG00000006687.1"/>
</dbReference>
<dbReference type="PROSITE" id="PS50102">
    <property type="entry name" value="RRM"/>
    <property type="match status" value="1"/>
</dbReference>
<dbReference type="OrthoDB" id="21643at2759"/>
<gene>
    <name evidence="11" type="primary">NOL8</name>
</gene>
<keyword evidence="2" id="KW-0597">Phosphoprotein</keyword>
<name>A0A8D2JGD8_VARKO</name>
<dbReference type="FunFam" id="3.30.70.330:FF:000346">
    <property type="entry name" value="Nucleolar protein 8"/>
    <property type="match status" value="1"/>
</dbReference>